<accession>A0A4R1KGS1</accession>
<organism evidence="2 3">
    <name type="scientific">Winogradskyella wandonensis</name>
    <dbReference type="NCBI Taxonomy" id="1442586"/>
    <lineage>
        <taxon>Bacteria</taxon>
        <taxon>Pseudomonadati</taxon>
        <taxon>Bacteroidota</taxon>
        <taxon>Flavobacteriia</taxon>
        <taxon>Flavobacteriales</taxon>
        <taxon>Flavobacteriaceae</taxon>
        <taxon>Winogradskyella</taxon>
    </lineage>
</organism>
<dbReference type="AlphaFoldDB" id="A0A4R1KGS1"/>
<keyword evidence="1" id="KW-1133">Transmembrane helix</keyword>
<dbReference type="Proteomes" id="UP000295714">
    <property type="component" value="Unassembled WGS sequence"/>
</dbReference>
<reference evidence="2 3" key="1">
    <citation type="journal article" date="2015" name="Stand. Genomic Sci.">
        <title>Genomic Encyclopedia of Bacterial and Archaeal Type Strains, Phase III: the genomes of soil and plant-associated and newly described type strains.</title>
        <authorList>
            <person name="Whitman W.B."/>
            <person name="Woyke T."/>
            <person name="Klenk H.P."/>
            <person name="Zhou Y."/>
            <person name="Lilburn T.G."/>
            <person name="Beck B.J."/>
            <person name="De Vos P."/>
            <person name="Vandamme P."/>
            <person name="Eisen J.A."/>
            <person name="Garrity G."/>
            <person name="Hugenholtz P."/>
            <person name="Kyrpides N.C."/>
        </authorList>
    </citation>
    <scope>NUCLEOTIDE SEQUENCE [LARGE SCALE GENOMIC DNA]</scope>
    <source>
        <strain evidence="2 3">CECT 8445</strain>
    </source>
</reference>
<evidence type="ECO:0000256" key="1">
    <source>
        <dbReference type="SAM" id="Phobius"/>
    </source>
</evidence>
<proteinExistence type="predicted"/>
<evidence type="ECO:0000313" key="2">
    <source>
        <dbReference type="EMBL" id="TCK64038.1"/>
    </source>
</evidence>
<dbReference type="EMBL" id="SMGI01000007">
    <property type="protein sequence ID" value="TCK64038.1"/>
    <property type="molecule type" value="Genomic_DNA"/>
</dbReference>
<keyword evidence="1" id="KW-0472">Membrane</keyword>
<comment type="caution">
    <text evidence="2">The sequence shown here is derived from an EMBL/GenBank/DDBJ whole genome shotgun (WGS) entry which is preliminary data.</text>
</comment>
<evidence type="ECO:0000313" key="3">
    <source>
        <dbReference type="Proteomes" id="UP000295714"/>
    </source>
</evidence>
<gene>
    <name evidence="2" type="ORF">DFQ05_2731</name>
</gene>
<keyword evidence="3" id="KW-1185">Reference proteome</keyword>
<protein>
    <submittedName>
        <fullName evidence="2">Uncharacterized protein</fullName>
    </submittedName>
</protein>
<feature type="transmembrane region" description="Helical" evidence="1">
    <location>
        <begin position="124"/>
        <end position="145"/>
    </location>
</feature>
<sequence>MPTISEMTDEELKKIITELENRNEKEKAYFGFYQYGGGPDESCIKANRKGLELYAVELLKAGLESETREYEKNKVESVGLNTDWTDENGEFFFDYVELTNKDKKSKDKSFPENKETWKDKAFKIGCIGIGILLIGLTIIGFVSVLNWL</sequence>
<keyword evidence="1" id="KW-0812">Transmembrane</keyword>
<name>A0A4R1KGS1_9FLAO</name>